<dbReference type="EMBL" id="FN649760">
    <property type="protein sequence ID" value="CBN74698.1"/>
    <property type="molecule type" value="Genomic_DNA"/>
</dbReference>
<evidence type="ECO:0000313" key="1">
    <source>
        <dbReference type="EMBL" id="CBN74698.1"/>
    </source>
</evidence>
<dbReference type="Proteomes" id="UP000002630">
    <property type="component" value="Unassembled WGS sequence"/>
</dbReference>
<reference evidence="1 2" key="1">
    <citation type="journal article" date="2010" name="Nature">
        <title>The Ectocarpus genome and the independent evolution of multicellularity in brown algae.</title>
        <authorList>
            <person name="Cock J.M."/>
            <person name="Sterck L."/>
            <person name="Rouze P."/>
            <person name="Scornet D."/>
            <person name="Allen A.E."/>
            <person name="Amoutzias G."/>
            <person name="Anthouard V."/>
            <person name="Artiguenave F."/>
            <person name="Aury J.M."/>
            <person name="Badger J.H."/>
            <person name="Beszteri B."/>
            <person name="Billiau K."/>
            <person name="Bonnet E."/>
            <person name="Bothwell J.H."/>
            <person name="Bowler C."/>
            <person name="Boyen C."/>
            <person name="Brownlee C."/>
            <person name="Carrano C.J."/>
            <person name="Charrier B."/>
            <person name="Cho G.Y."/>
            <person name="Coelho S.M."/>
            <person name="Collen J."/>
            <person name="Corre E."/>
            <person name="Da Silva C."/>
            <person name="Delage L."/>
            <person name="Delaroque N."/>
            <person name="Dittami S.M."/>
            <person name="Doulbeau S."/>
            <person name="Elias M."/>
            <person name="Farnham G."/>
            <person name="Gachon C.M."/>
            <person name="Gschloessl B."/>
            <person name="Heesch S."/>
            <person name="Jabbari K."/>
            <person name="Jubin C."/>
            <person name="Kawai H."/>
            <person name="Kimura K."/>
            <person name="Kloareg B."/>
            <person name="Kupper F.C."/>
            <person name="Lang D."/>
            <person name="Le Bail A."/>
            <person name="Leblanc C."/>
            <person name="Lerouge P."/>
            <person name="Lohr M."/>
            <person name="Lopez P.J."/>
            <person name="Martens C."/>
            <person name="Maumus F."/>
            <person name="Michel G."/>
            <person name="Miranda-Saavedra D."/>
            <person name="Morales J."/>
            <person name="Moreau H."/>
            <person name="Motomura T."/>
            <person name="Nagasato C."/>
            <person name="Napoli C.A."/>
            <person name="Nelson D.R."/>
            <person name="Nyvall-Collen P."/>
            <person name="Peters A.F."/>
            <person name="Pommier C."/>
            <person name="Potin P."/>
            <person name="Poulain J."/>
            <person name="Quesneville H."/>
            <person name="Read B."/>
            <person name="Rensing S.A."/>
            <person name="Ritter A."/>
            <person name="Rousvoal S."/>
            <person name="Samanta M."/>
            <person name="Samson G."/>
            <person name="Schroeder D.C."/>
            <person name="Segurens B."/>
            <person name="Strittmatter M."/>
            <person name="Tonon T."/>
            <person name="Tregear J.W."/>
            <person name="Valentin K."/>
            <person name="von Dassow P."/>
            <person name="Yamagishi T."/>
            <person name="Van de Peer Y."/>
            <person name="Wincker P."/>
        </authorList>
    </citation>
    <scope>NUCLEOTIDE SEQUENCE [LARGE SCALE GENOMIC DNA]</scope>
    <source>
        <strain evidence="2">Ec32 / CCAP1310/4</strain>
    </source>
</reference>
<dbReference type="AlphaFoldDB" id="D8LLR7"/>
<dbReference type="InParanoid" id="D8LLR7"/>
<proteinExistence type="predicted"/>
<gene>
    <name evidence="1" type="ORF">Esi_0037_0128</name>
</gene>
<sequence length="56" mass="6075">MFFQPNTPPISLQGAYGYGRFSLEGGLRLAAVGPSRGRSFCLDVGPALPPVWRPIR</sequence>
<evidence type="ECO:0000313" key="2">
    <source>
        <dbReference type="Proteomes" id="UP000002630"/>
    </source>
</evidence>
<protein>
    <submittedName>
        <fullName evidence="1">Uncharacterized protein</fullName>
    </submittedName>
</protein>
<name>D8LLR7_ECTSI</name>
<organism evidence="1 2">
    <name type="scientific">Ectocarpus siliculosus</name>
    <name type="common">Brown alga</name>
    <name type="synonym">Conferva siliculosa</name>
    <dbReference type="NCBI Taxonomy" id="2880"/>
    <lineage>
        <taxon>Eukaryota</taxon>
        <taxon>Sar</taxon>
        <taxon>Stramenopiles</taxon>
        <taxon>Ochrophyta</taxon>
        <taxon>PX clade</taxon>
        <taxon>Phaeophyceae</taxon>
        <taxon>Ectocarpales</taxon>
        <taxon>Ectocarpaceae</taxon>
        <taxon>Ectocarpus</taxon>
    </lineage>
</organism>
<keyword evidence="2" id="KW-1185">Reference proteome</keyword>
<accession>D8LLR7</accession>